<keyword evidence="1" id="KW-1133">Transmembrane helix</keyword>
<reference evidence="2 3" key="1">
    <citation type="submission" date="2023-11" db="EMBL/GenBank/DDBJ databases">
        <title>Halocaridina rubra genome assembly.</title>
        <authorList>
            <person name="Smith C."/>
        </authorList>
    </citation>
    <scope>NUCLEOTIDE SEQUENCE [LARGE SCALE GENOMIC DNA]</scope>
    <source>
        <strain evidence="2">EP-1</strain>
        <tissue evidence="2">Whole</tissue>
    </source>
</reference>
<name>A0AAN9A2C9_HALRR</name>
<keyword evidence="3" id="KW-1185">Reference proteome</keyword>
<evidence type="ECO:0000256" key="1">
    <source>
        <dbReference type="SAM" id="Phobius"/>
    </source>
</evidence>
<gene>
    <name evidence="2" type="ORF">SK128_025615</name>
</gene>
<evidence type="ECO:0000313" key="2">
    <source>
        <dbReference type="EMBL" id="KAK7069850.1"/>
    </source>
</evidence>
<keyword evidence="1" id="KW-0812">Transmembrane</keyword>
<dbReference type="EMBL" id="JAXCGZ010015753">
    <property type="protein sequence ID" value="KAK7069850.1"/>
    <property type="molecule type" value="Genomic_DNA"/>
</dbReference>
<sequence length="256" mass="26926">MSSHSPRPDPLIPDQKAHLHLADQQFSSSYSCSSAPASVAIPRRLESLDQRSLLQHRRCISLVSKDIRGSQGPPLNTDVFPVDSGNISSISKDLAFSFASGSHSSPKAGLDAPAVAGSVPTVSVISPSGKISAADEGFTEPQSKLSVDETSHSLSRESSSFIKSSEIGGTVPPTVTAYGLPVGTSNPANFAGIFSWLMPIAARGQSAHSETLRQRTAYRACVSFKSAAIAISLVIGCFCLLIMPGIKVSSIYETHK</sequence>
<protein>
    <submittedName>
        <fullName evidence="2">Uncharacterized protein</fullName>
    </submittedName>
</protein>
<proteinExistence type="predicted"/>
<accession>A0AAN9A2C9</accession>
<organism evidence="2 3">
    <name type="scientific">Halocaridina rubra</name>
    <name type="common">Hawaiian red shrimp</name>
    <dbReference type="NCBI Taxonomy" id="373956"/>
    <lineage>
        <taxon>Eukaryota</taxon>
        <taxon>Metazoa</taxon>
        <taxon>Ecdysozoa</taxon>
        <taxon>Arthropoda</taxon>
        <taxon>Crustacea</taxon>
        <taxon>Multicrustacea</taxon>
        <taxon>Malacostraca</taxon>
        <taxon>Eumalacostraca</taxon>
        <taxon>Eucarida</taxon>
        <taxon>Decapoda</taxon>
        <taxon>Pleocyemata</taxon>
        <taxon>Caridea</taxon>
        <taxon>Atyoidea</taxon>
        <taxon>Atyidae</taxon>
        <taxon>Halocaridina</taxon>
    </lineage>
</organism>
<evidence type="ECO:0000313" key="3">
    <source>
        <dbReference type="Proteomes" id="UP001381693"/>
    </source>
</evidence>
<keyword evidence="1" id="KW-0472">Membrane</keyword>
<dbReference type="AlphaFoldDB" id="A0AAN9A2C9"/>
<comment type="caution">
    <text evidence="2">The sequence shown here is derived from an EMBL/GenBank/DDBJ whole genome shotgun (WGS) entry which is preliminary data.</text>
</comment>
<feature type="transmembrane region" description="Helical" evidence="1">
    <location>
        <begin position="227"/>
        <end position="246"/>
    </location>
</feature>
<dbReference type="Proteomes" id="UP001381693">
    <property type="component" value="Unassembled WGS sequence"/>
</dbReference>